<feature type="non-terminal residue" evidence="3">
    <location>
        <position position="301"/>
    </location>
</feature>
<dbReference type="EMBL" id="UINC01049173">
    <property type="protein sequence ID" value="SVB60614.1"/>
    <property type="molecule type" value="Genomic_DNA"/>
</dbReference>
<dbReference type="AlphaFoldDB" id="A0A382FE75"/>
<sequence length="301" mass="34198">MINEESKKQLEARKALNQQPLNTLSPIDARKQFNEAKENVGFLNIEILNVENRKIEVNGTKINIRIFSDSNENNLPLLVNFHGGGWVLGDLDSDESMCKFLSKKSGYKVISVDYRLAPENKFPIPLEDCYESLLYFYENSKEFGINPEKISICGTSAGGNLSAAVSLLLRDNNKNIVKSQILFCPVTDNDFNTKTYIEYVEGFGLDKAVMLWFWNHYVDGEITRYAAPNKDTKNSNLPKTYIITAECDILRSEAEKYYENIRKNVDSKIEMFEGALHGFNVNIGEITNAEICLVKASRFLN</sequence>
<evidence type="ECO:0000313" key="3">
    <source>
        <dbReference type="EMBL" id="SVB60614.1"/>
    </source>
</evidence>
<keyword evidence="1" id="KW-0378">Hydrolase</keyword>
<organism evidence="3">
    <name type="scientific">marine metagenome</name>
    <dbReference type="NCBI Taxonomy" id="408172"/>
    <lineage>
        <taxon>unclassified sequences</taxon>
        <taxon>metagenomes</taxon>
        <taxon>ecological metagenomes</taxon>
    </lineage>
</organism>
<dbReference type="Pfam" id="PF07859">
    <property type="entry name" value="Abhydrolase_3"/>
    <property type="match status" value="1"/>
</dbReference>
<dbReference type="SUPFAM" id="SSF53474">
    <property type="entry name" value="alpha/beta-Hydrolases"/>
    <property type="match status" value="1"/>
</dbReference>
<protein>
    <recommendedName>
        <fullName evidence="2">Alpha/beta hydrolase fold-3 domain-containing protein</fullName>
    </recommendedName>
</protein>
<dbReference type="InterPro" id="IPR050300">
    <property type="entry name" value="GDXG_lipolytic_enzyme"/>
</dbReference>
<proteinExistence type="predicted"/>
<dbReference type="PANTHER" id="PTHR48081">
    <property type="entry name" value="AB HYDROLASE SUPERFAMILY PROTEIN C4A8.06C"/>
    <property type="match status" value="1"/>
</dbReference>
<dbReference type="InterPro" id="IPR029058">
    <property type="entry name" value="AB_hydrolase_fold"/>
</dbReference>
<dbReference type="InterPro" id="IPR013094">
    <property type="entry name" value="AB_hydrolase_3"/>
</dbReference>
<dbReference type="Gene3D" id="3.40.50.1820">
    <property type="entry name" value="alpha/beta hydrolase"/>
    <property type="match status" value="1"/>
</dbReference>
<dbReference type="GO" id="GO:0016787">
    <property type="term" value="F:hydrolase activity"/>
    <property type="evidence" value="ECO:0007669"/>
    <property type="project" value="UniProtKB-KW"/>
</dbReference>
<gene>
    <name evidence="3" type="ORF">METZ01_LOCUS213468</name>
</gene>
<evidence type="ECO:0000259" key="2">
    <source>
        <dbReference type="Pfam" id="PF07859"/>
    </source>
</evidence>
<name>A0A382FE75_9ZZZZ</name>
<feature type="domain" description="Alpha/beta hydrolase fold-3" evidence="2">
    <location>
        <begin position="78"/>
        <end position="279"/>
    </location>
</feature>
<accession>A0A382FE75</accession>
<dbReference type="PANTHER" id="PTHR48081:SF8">
    <property type="entry name" value="ALPHA_BETA HYDROLASE FOLD-3 DOMAIN-CONTAINING PROTEIN-RELATED"/>
    <property type="match status" value="1"/>
</dbReference>
<evidence type="ECO:0000256" key="1">
    <source>
        <dbReference type="ARBA" id="ARBA00022801"/>
    </source>
</evidence>
<reference evidence="3" key="1">
    <citation type="submission" date="2018-05" db="EMBL/GenBank/DDBJ databases">
        <authorList>
            <person name="Lanie J.A."/>
            <person name="Ng W.-L."/>
            <person name="Kazmierczak K.M."/>
            <person name="Andrzejewski T.M."/>
            <person name="Davidsen T.M."/>
            <person name="Wayne K.J."/>
            <person name="Tettelin H."/>
            <person name="Glass J.I."/>
            <person name="Rusch D."/>
            <person name="Podicherti R."/>
            <person name="Tsui H.-C.T."/>
            <person name="Winkler M.E."/>
        </authorList>
    </citation>
    <scope>NUCLEOTIDE SEQUENCE</scope>
</reference>